<accession>A0A059FCE5</accession>
<dbReference type="RefSeq" id="WP_011646951.1">
    <property type="nucleotide sequence ID" value="NZ_ARYI01000016.1"/>
</dbReference>
<evidence type="ECO:0000313" key="2">
    <source>
        <dbReference type="Proteomes" id="UP000025061"/>
    </source>
</evidence>
<name>A0A059FCE5_9PROT</name>
<reference evidence="1 2" key="1">
    <citation type="submission" date="2013-04" db="EMBL/GenBank/DDBJ databases">
        <title>Hyphomonas hirschiana VP5 Genome Sequencing.</title>
        <authorList>
            <person name="Lai Q."/>
            <person name="Shao Z."/>
        </authorList>
    </citation>
    <scope>NUCLEOTIDE SEQUENCE [LARGE SCALE GENOMIC DNA]</scope>
    <source>
        <strain evidence="1 2">VP5</strain>
    </source>
</reference>
<dbReference type="EMBL" id="ARYI01000016">
    <property type="protein sequence ID" value="KCZ88216.1"/>
    <property type="molecule type" value="Genomic_DNA"/>
</dbReference>
<proteinExistence type="predicted"/>
<keyword evidence="2" id="KW-1185">Reference proteome</keyword>
<dbReference type="OrthoDB" id="9946486at2"/>
<gene>
    <name evidence="1" type="ORF">HHI_14979</name>
</gene>
<dbReference type="Proteomes" id="UP000025061">
    <property type="component" value="Unassembled WGS sequence"/>
</dbReference>
<organism evidence="1 2">
    <name type="scientific">Hyphomonas hirschiana VP5</name>
    <dbReference type="NCBI Taxonomy" id="1280951"/>
    <lineage>
        <taxon>Bacteria</taxon>
        <taxon>Pseudomonadati</taxon>
        <taxon>Pseudomonadota</taxon>
        <taxon>Alphaproteobacteria</taxon>
        <taxon>Hyphomonadales</taxon>
        <taxon>Hyphomonadaceae</taxon>
        <taxon>Hyphomonas</taxon>
    </lineage>
</organism>
<comment type="caution">
    <text evidence="1">The sequence shown here is derived from an EMBL/GenBank/DDBJ whole genome shotgun (WGS) entry which is preliminary data.</text>
</comment>
<evidence type="ECO:0000313" key="1">
    <source>
        <dbReference type="EMBL" id="KCZ88216.1"/>
    </source>
</evidence>
<dbReference type="AlphaFoldDB" id="A0A059FCE5"/>
<sequence>MYFTAPSSAQQGDRIQVTVNGLPNGTEGVKFITSGNSGIDIVTASGGSASFTISLDLPGTTTIEAIAQDKYGGTLASISHAISVKDKSFDAAAAPLHRFGMGGSLSGISEAIVGTLTDIYAQGSGEAEQVEFSASNADMGWMMPVQISPGGSTSASVRLNSEGTATIYAKFMDKLGNVLGQASHAIRVVADPAKKQGSTDLAALMNSRAEDILRRLGNKS</sequence>
<dbReference type="PATRIC" id="fig|1280951.3.peg.3021"/>
<protein>
    <submittedName>
        <fullName evidence="1">Putative outer surface protein</fullName>
    </submittedName>
</protein>